<dbReference type="EMBL" id="FMXR01000011">
    <property type="protein sequence ID" value="SDB21989.1"/>
    <property type="molecule type" value="Genomic_DNA"/>
</dbReference>
<name>A0A1G6BN35_EUBOX</name>
<dbReference type="InterPro" id="IPR006121">
    <property type="entry name" value="HMA_dom"/>
</dbReference>
<evidence type="ECO:0000313" key="3">
    <source>
        <dbReference type="Proteomes" id="UP000199228"/>
    </source>
</evidence>
<dbReference type="CDD" id="cd00371">
    <property type="entry name" value="HMA"/>
    <property type="match status" value="1"/>
</dbReference>
<evidence type="ECO:0000259" key="1">
    <source>
        <dbReference type="Pfam" id="PF00403"/>
    </source>
</evidence>
<reference evidence="2 3" key="1">
    <citation type="submission" date="2016-10" db="EMBL/GenBank/DDBJ databases">
        <authorList>
            <person name="de Groot N.N."/>
        </authorList>
    </citation>
    <scope>NUCLEOTIDE SEQUENCE [LARGE SCALE GENOMIC DNA]</scope>
    <source>
        <strain evidence="2 3">DSM 3217</strain>
    </source>
</reference>
<dbReference type="STRING" id="1732.SAMN02910417_01653"/>
<accession>A0A1G6BN35</accession>
<dbReference type="SUPFAM" id="SSF55008">
    <property type="entry name" value="HMA, heavy metal-associated domain"/>
    <property type="match status" value="1"/>
</dbReference>
<dbReference type="Proteomes" id="UP000199228">
    <property type="component" value="Unassembled WGS sequence"/>
</dbReference>
<proteinExistence type="predicted"/>
<sequence length="132" mass="14151">MGEIIAWAVVIALVAVCIRALVKSHKSGTCAGCSSCEGGCSHCAHSTNNLASHNGEHKSMIKNTVQVDGMMCSMCEAHVAEAIRKAVPQAKKVKAKHRKGLVTFSTEEQVEESVIRDAIAQIGYDYKGFFAK</sequence>
<keyword evidence="3" id="KW-1185">Reference proteome</keyword>
<gene>
    <name evidence="2" type="ORF">SAMN02910417_01653</name>
</gene>
<dbReference type="AlphaFoldDB" id="A0A1G6BN35"/>
<dbReference type="Gene3D" id="3.30.70.100">
    <property type="match status" value="1"/>
</dbReference>
<protein>
    <submittedName>
        <fullName evidence="2">Copper chaperone CopZ</fullName>
    </submittedName>
</protein>
<organism evidence="2 3">
    <name type="scientific">Eubacterium oxidoreducens</name>
    <dbReference type="NCBI Taxonomy" id="1732"/>
    <lineage>
        <taxon>Bacteria</taxon>
        <taxon>Bacillati</taxon>
        <taxon>Bacillota</taxon>
        <taxon>Clostridia</taxon>
        <taxon>Eubacteriales</taxon>
        <taxon>Eubacteriaceae</taxon>
        <taxon>Eubacterium</taxon>
    </lineage>
</organism>
<dbReference type="RefSeq" id="WP_242870553.1">
    <property type="nucleotide sequence ID" value="NZ_FMXR01000011.1"/>
</dbReference>
<evidence type="ECO:0000313" key="2">
    <source>
        <dbReference type="EMBL" id="SDB21989.1"/>
    </source>
</evidence>
<dbReference type="GO" id="GO:0046872">
    <property type="term" value="F:metal ion binding"/>
    <property type="evidence" value="ECO:0007669"/>
    <property type="project" value="InterPro"/>
</dbReference>
<dbReference type="InterPro" id="IPR036163">
    <property type="entry name" value="HMA_dom_sf"/>
</dbReference>
<dbReference type="Pfam" id="PF00403">
    <property type="entry name" value="HMA"/>
    <property type="match status" value="1"/>
</dbReference>
<feature type="domain" description="HMA" evidence="1">
    <location>
        <begin position="64"/>
        <end position="125"/>
    </location>
</feature>